<dbReference type="Gene3D" id="3.40.50.2000">
    <property type="entry name" value="Glycogen Phosphorylase B"/>
    <property type="match status" value="2"/>
</dbReference>
<sequence>MRICALIKYPPIQGGVSSRSFWLARGLAELGHEVTVVTHADLVEDQYRIELLDDDMSWLEYEAQSGGRVRLVQPQRDTRRYTHIPQGRMFTERLASLATQAVRQYDCELIYSYYFQPYGVAAHMASLWTGVPYTVQHAGSDLGRLMIQPDVHLAYRELITRADAVLTPSPRCFMAMGVKREAIYNPQKFTLPTERFCPETEPLDMRAHIAAVAERRRGEDIGPAAERFDPSLPTVGIYGKLGEAKGSFDLLHALAALREDGLKFNFIAMTRGRELPRYRALVRSLGLDECTWVLPFIPHHKVPAFIRACTAVTFLERDFPIVFHTPTIPTEILACGACLIVSREIANKQAYREDLRHGENVLIVEDPKDHAELAGALRSVLTEPGRAQAIAEAGRSIELGLEPLRPYAEGFVRVFEDVLKRRQGHPNAIPAAERNVPEDRAAMLKDFAHTLWVAYGDAVMDPARDAYLAAHPEELATPQRDALRFCEYLREHPVETAGSTPDSWADTLRATEGVAWMGVLEDDDLLVGPFGRRDCVTLQDKRWLDAAPLRTRWVRVERFTALPASLPWAQDGCSPEQPVTLAFHKQANMRGNVFAMNPQSRNLLELCDGARTTRAIIQQLAERTGQPPQAVLEVLARTLMWWYTRGLISFVDAPAG</sequence>
<protein>
    <submittedName>
        <fullName evidence="3">Glycosyl transferase, group 1</fullName>
    </submittedName>
</protein>
<name>A6GFB7_9BACT</name>
<organism evidence="3 4">
    <name type="scientific">Plesiocystis pacifica SIR-1</name>
    <dbReference type="NCBI Taxonomy" id="391625"/>
    <lineage>
        <taxon>Bacteria</taxon>
        <taxon>Pseudomonadati</taxon>
        <taxon>Myxococcota</taxon>
        <taxon>Polyangia</taxon>
        <taxon>Nannocystales</taxon>
        <taxon>Nannocystaceae</taxon>
        <taxon>Plesiocystis</taxon>
    </lineage>
</organism>
<reference evidence="3 4" key="1">
    <citation type="submission" date="2007-06" db="EMBL/GenBank/DDBJ databases">
        <authorList>
            <person name="Shimkets L."/>
            <person name="Ferriera S."/>
            <person name="Johnson J."/>
            <person name="Kravitz S."/>
            <person name="Beeson K."/>
            <person name="Sutton G."/>
            <person name="Rogers Y.-H."/>
            <person name="Friedman R."/>
            <person name="Frazier M."/>
            <person name="Venter J.C."/>
        </authorList>
    </citation>
    <scope>NUCLEOTIDE SEQUENCE [LARGE SCALE GENOMIC DNA]</scope>
    <source>
        <strain evidence="3 4">SIR-1</strain>
    </source>
</reference>
<proteinExistence type="predicted"/>
<feature type="domain" description="Glycosyltransferase subfamily 4-like N-terminal" evidence="2">
    <location>
        <begin position="14"/>
        <end position="170"/>
    </location>
</feature>
<dbReference type="OrthoDB" id="3318784at2"/>
<feature type="domain" description="Glycosyl transferase family 1" evidence="1">
    <location>
        <begin position="229"/>
        <end position="395"/>
    </location>
</feature>
<evidence type="ECO:0000259" key="2">
    <source>
        <dbReference type="Pfam" id="PF13579"/>
    </source>
</evidence>
<dbReference type="RefSeq" id="WP_006975407.1">
    <property type="nucleotide sequence ID" value="NZ_ABCS01000091.1"/>
</dbReference>
<gene>
    <name evidence="3" type="ORF">PPSIR1_14620</name>
</gene>
<dbReference type="Pfam" id="PF05402">
    <property type="entry name" value="PqqD"/>
    <property type="match status" value="1"/>
</dbReference>
<keyword evidence="4" id="KW-1185">Reference proteome</keyword>
<accession>A6GFB7</accession>
<dbReference type="InterPro" id="IPR028098">
    <property type="entry name" value="Glyco_trans_4-like_N"/>
</dbReference>
<dbReference type="Pfam" id="PF13579">
    <property type="entry name" value="Glyco_trans_4_4"/>
    <property type="match status" value="1"/>
</dbReference>
<evidence type="ECO:0000259" key="1">
    <source>
        <dbReference type="Pfam" id="PF00534"/>
    </source>
</evidence>
<dbReference type="Gene3D" id="1.10.10.1150">
    <property type="entry name" value="Coenzyme PQQ synthesis protein D (PqqD)"/>
    <property type="match status" value="1"/>
</dbReference>
<dbReference type="STRING" id="391625.PPSIR1_14620"/>
<dbReference type="InterPro" id="IPR001296">
    <property type="entry name" value="Glyco_trans_1"/>
</dbReference>
<dbReference type="PANTHER" id="PTHR12526">
    <property type="entry name" value="GLYCOSYLTRANSFERASE"/>
    <property type="match status" value="1"/>
</dbReference>
<evidence type="ECO:0000313" key="3">
    <source>
        <dbReference type="EMBL" id="EDM75458.1"/>
    </source>
</evidence>
<dbReference type="Proteomes" id="UP000005801">
    <property type="component" value="Unassembled WGS sequence"/>
</dbReference>
<dbReference type="InterPro" id="IPR008792">
    <property type="entry name" value="PQQD"/>
</dbReference>
<keyword evidence="3" id="KW-0808">Transferase</keyword>
<dbReference type="GO" id="GO:0016757">
    <property type="term" value="F:glycosyltransferase activity"/>
    <property type="evidence" value="ECO:0007669"/>
    <property type="project" value="InterPro"/>
</dbReference>
<dbReference type="SUPFAM" id="SSF53756">
    <property type="entry name" value="UDP-Glycosyltransferase/glycogen phosphorylase"/>
    <property type="match status" value="1"/>
</dbReference>
<dbReference type="AlphaFoldDB" id="A6GFB7"/>
<dbReference type="PANTHER" id="PTHR12526:SF636">
    <property type="entry name" value="BLL3647 PROTEIN"/>
    <property type="match status" value="1"/>
</dbReference>
<evidence type="ECO:0000313" key="4">
    <source>
        <dbReference type="Proteomes" id="UP000005801"/>
    </source>
</evidence>
<dbReference type="EMBL" id="ABCS01000091">
    <property type="protein sequence ID" value="EDM75458.1"/>
    <property type="molecule type" value="Genomic_DNA"/>
</dbReference>
<dbReference type="InterPro" id="IPR041881">
    <property type="entry name" value="PqqD_sf"/>
</dbReference>
<comment type="caution">
    <text evidence="3">The sequence shown here is derived from an EMBL/GenBank/DDBJ whole genome shotgun (WGS) entry which is preliminary data.</text>
</comment>
<dbReference type="Pfam" id="PF00534">
    <property type="entry name" value="Glycos_transf_1"/>
    <property type="match status" value="1"/>
</dbReference>
<dbReference type="eggNOG" id="COG0438">
    <property type="taxonomic scope" value="Bacteria"/>
</dbReference>